<evidence type="ECO:0000313" key="2">
    <source>
        <dbReference type="EMBL" id="QDT75497.1"/>
    </source>
</evidence>
<dbReference type="Proteomes" id="UP000317909">
    <property type="component" value="Chromosome"/>
</dbReference>
<dbReference type="Pfam" id="PF04972">
    <property type="entry name" value="BON"/>
    <property type="match status" value="1"/>
</dbReference>
<reference evidence="2 3" key="1">
    <citation type="submission" date="2019-02" db="EMBL/GenBank/DDBJ databases">
        <title>Deep-cultivation of Planctomycetes and their phenomic and genomic characterization uncovers novel biology.</title>
        <authorList>
            <person name="Wiegand S."/>
            <person name="Jogler M."/>
            <person name="Boedeker C."/>
            <person name="Pinto D."/>
            <person name="Vollmers J."/>
            <person name="Rivas-Marin E."/>
            <person name="Kohn T."/>
            <person name="Peeters S.H."/>
            <person name="Heuer A."/>
            <person name="Rast P."/>
            <person name="Oberbeckmann S."/>
            <person name="Bunk B."/>
            <person name="Jeske O."/>
            <person name="Meyerdierks A."/>
            <person name="Storesund J.E."/>
            <person name="Kallscheuer N."/>
            <person name="Luecker S."/>
            <person name="Lage O.M."/>
            <person name="Pohl T."/>
            <person name="Merkel B.J."/>
            <person name="Hornburger P."/>
            <person name="Mueller R.-W."/>
            <person name="Bruemmer F."/>
            <person name="Labrenz M."/>
            <person name="Spormann A.M."/>
            <person name="Op den Camp H."/>
            <person name="Overmann J."/>
            <person name="Amann R."/>
            <person name="Jetten M.S.M."/>
            <person name="Mascher T."/>
            <person name="Medema M.H."/>
            <person name="Devos D.P."/>
            <person name="Kaster A.-K."/>
            <person name="Ovreas L."/>
            <person name="Rohde M."/>
            <person name="Galperin M.Y."/>
            <person name="Jogler C."/>
        </authorList>
    </citation>
    <scope>NUCLEOTIDE SEQUENCE [LARGE SCALE GENOMIC DNA]</scope>
    <source>
        <strain evidence="2 3">I41</strain>
    </source>
</reference>
<proteinExistence type="predicted"/>
<dbReference type="KEGG" id="llh:I41_47080"/>
<sequence length="62" mass="6558">MREALLALGYPSLAAIDCHVASGRVILSGAVRSYHLKQMAQVVALRVAGPGRVDNRVVVTSL</sequence>
<dbReference type="InterPro" id="IPR007055">
    <property type="entry name" value="BON_dom"/>
</dbReference>
<dbReference type="AlphaFoldDB" id="A0A517U4F3"/>
<protein>
    <submittedName>
        <fullName evidence="2">BON domain protein</fullName>
    </submittedName>
</protein>
<organism evidence="2 3">
    <name type="scientific">Lacipirellula limnantheis</name>
    <dbReference type="NCBI Taxonomy" id="2528024"/>
    <lineage>
        <taxon>Bacteria</taxon>
        <taxon>Pseudomonadati</taxon>
        <taxon>Planctomycetota</taxon>
        <taxon>Planctomycetia</taxon>
        <taxon>Pirellulales</taxon>
        <taxon>Lacipirellulaceae</taxon>
        <taxon>Lacipirellula</taxon>
    </lineage>
</organism>
<evidence type="ECO:0000313" key="3">
    <source>
        <dbReference type="Proteomes" id="UP000317909"/>
    </source>
</evidence>
<keyword evidence="3" id="KW-1185">Reference proteome</keyword>
<dbReference type="Gene3D" id="3.30.1340.30">
    <property type="match status" value="1"/>
</dbReference>
<gene>
    <name evidence="2" type="ORF">I41_47080</name>
</gene>
<feature type="domain" description="BON" evidence="1">
    <location>
        <begin position="1"/>
        <end position="61"/>
    </location>
</feature>
<dbReference type="EMBL" id="CP036339">
    <property type="protein sequence ID" value="QDT75497.1"/>
    <property type="molecule type" value="Genomic_DNA"/>
</dbReference>
<accession>A0A517U4F3</accession>
<name>A0A517U4F3_9BACT</name>
<dbReference type="PROSITE" id="PS50914">
    <property type="entry name" value="BON"/>
    <property type="match status" value="1"/>
</dbReference>
<evidence type="ECO:0000259" key="1">
    <source>
        <dbReference type="PROSITE" id="PS50914"/>
    </source>
</evidence>